<gene>
    <name evidence="2" type="ORF">K431DRAFT_143155</name>
</gene>
<feature type="compositionally biased region" description="Low complexity" evidence="1">
    <location>
        <begin position="288"/>
        <end position="298"/>
    </location>
</feature>
<organism evidence="2 3">
    <name type="scientific">Polychaeton citri CBS 116435</name>
    <dbReference type="NCBI Taxonomy" id="1314669"/>
    <lineage>
        <taxon>Eukaryota</taxon>
        <taxon>Fungi</taxon>
        <taxon>Dikarya</taxon>
        <taxon>Ascomycota</taxon>
        <taxon>Pezizomycotina</taxon>
        <taxon>Dothideomycetes</taxon>
        <taxon>Dothideomycetidae</taxon>
        <taxon>Capnodiales</taxon>
        <taxon>Capnodiaceae</taxon>
        <taxon>Polychaeton</taxon>
    </lineage>
</organism>
<reference evidence="2" key="1">
    <citation type="journal article" date="2020" name="Stud. Mycol.">
        <title>101 Dothideomycetes genomes: a test case for predicting lifestyles and emergence of pathogens.</title>
        <authorList>
            <person name="Haridas S."/>
            <person name="Albert R."/>
            <person name="Binder M."/>
            <person name="Bloem J."/>
            <person name="Labutti K."/>
            <person name="Salamov A."/>
            <person name="Andreopoulos B."/>
            <person name="Baker S."/>
            <person name="Barry K."/>
            <person name="Bills G."/>
            <person name="Bluhm B."/>
            <person name="Cannon C."/>
            <person name="Castanera R."/>
            <person name="Culley D."/>
            <person name="Daum C."/>
            <person name="Ezra D."/>
            <person name="Gonzalez J."/>
            <person name="Henrissat B."/>
            <person name="Kuo A."/>
            <person name="Liang C."/>
            <person name="Lipzen A."/>
            <person name="Lutzoni F."/>
            <person name="Magnuson J."/>
            <person name="Mondo S."/>
            <person name="Nolan M."/>
            <person name="Ohm R."/>
            <person name="Pangilinan J."/>
            <person name="Park H.-J."/>
            <person name="Ramirez L."/>
            <person name="Alfaro M."/>
            <person name="Sun H."/>
            <person name="Tritt A."/>
            <person name="Yoshinaga Y."/>
            <person name="Zwiers L.-H."/>
            <person name="Turgeon B."/>
            <person name="Goodwin S."/>
            <person name="Spatafora J."/>
            <person name="Crous P."/>
            <person name="Grigoriev I."/>
        </authorList>
    </citation>
    <scope>NUCLEOTIDE SEQUENCE</scope>
    <source>
        <strain evidence="2">CBS 116435</strain>
    </source>
</reference>
<keyword evidence="3" id="KW-1185">Reference proteome</keyword>
<feature type="compositionally biased region" description="Polar residues" evidence="1">
    <location>
        <begin position="129"/>
        <end position="141"/>
    </location>
</feature>
<comment type="caution">
    <text evidence="2">The sequence shown here is derived from an EMBL/GenBank/DDBJ whole genome shotgun (WGS) entry which is preliminary data.</text>
</comment>
<evidence type="ECO:0000256" key="1">
    <source>
        <dbReference type="SAM" id="MobiDB-lite"/>
    </source>
</evidence>
<protein>
    <submittedName>
        <fullName evidence="2">Uncharacterized protein</fullName>
    </submittedName>
</protein>
<proteinExistence type="predicted"/>
<feature type="region of interest" description="Disordered" evidence="1">
    <location>
        <begin position="19"/>
        <end position="355"/>
    </location>
</feature>
<feature type="compositionally biased region" description="Low complexity" evidence="1">
    <location>
        <begin position="30"/>
        <end position="56"/>
    </location>
</feature>
<feature type="compositionally biased region" description="Low complexity" evidence="1">
    <location>
        <begin position="142"/>
        <end position="157"/>
    </location>
</feature>
<accession>A0A9P4Q1H7</accession>
<dbReference type="EMBL" id="MU003832">
    <property type="protein sequence ID" value="KAF2718014.1"/>
    <property type="molecule type" value="Genomic_DNA"/>
</dbReference>
<feature type="compositionally biased region" description="Polar residues" evidence="1">
    <location>
        <begin position="232"/>
        <end position="247"/>
    </location>
</feature>
<evidence type="ECO:0000313" key="2">
    <source>
        <dbReference type="EMBL" id="KAF2718014.1"/>
    </source>
</evidence>
<sequence>MPGVRKSPDAFSQVKRAFKGMFRRSKKPKQTQIQSVPQQSQPLITNEPNNAAAANPTSRLSPAHQLEIDPNARHSRISDKPPQLDNPISTGSPFTADPPATDRLAPTATPTASSATREEQAKKPARTYQIVNLEQKTSTNVSPSEPASATTASAGEGNVNGIGTSPPVSAVEDSSSMRPPTAGGVRSSEDNRPVSSIESSNLHKVDEKPHHIPQQNKETPSTQQADPPVAVTPSSPVGEQLHTSGDTKSAAPLANGTAVSANTATTTSAVAAAAADKDKSLPPPPPAEAAAPAVKNTPAPAPATPRSNSNDEKMAVLQEIPDIQKKNVAPGMSATSGPLEDFFPEAAASEQDGAR</sequence>
<feature type="compositionally biased region" description="Low complexity" evidence="1">
    <location>
        <begin position="254"/>
        <end position="274"/>
    </location>
</feature>
<feature type="compositionally biased region" description="Low complexity" evidence="1">
    <location>
        <begin position="105"/>
        <end position="115"/>
    </location>
</feature>
<dbReference type="AlphaFoldDB" id="A0A9P4Q1H7"/>
<evidence type="ECO:0000313" key="3">
    <source>
        <dbReference type="Proteomes" id="UP000799441"/>
    </source>
</evidence>
<feature type="compositionally biased region" description="Basic and acidic residues" evidence="1">
    <location>
        <begin position="201"/>
        <end position="210"/>
    </location>
</feature>
<name>A0A9P4Q1H7_9PEZI</name>
<feature type="compositionally biased region" description="Basic and acidic residues" evidence="1">
    <location>
        <begin position="66"/>
        <end position="79"/>
    </location>
</feature>
<feature type="compositionally biased region" description="Basic residues" evidence="1">
    <location>
        <begin position="19"/>
        <end position="29"/>
    </location>
</feature>
<dbReference type="OrthoDB" id="3946232at2759"/>
<feature type="compositionally biased region" description="Polar residues" evidence="1">
    <location>
        <begin position="213"/>
        <end position="225"/>
    </location>
</feature>
<feature type="compositionally biased region" description="Polar residues" evidence="1">
    <location>
        <begin position="161"/>
        <end position="178"/>
    </location>
</feature>
<dbReference type="Proteomes" id="UP000799441">
    <property type="component" value="Unassembled WGS sequence"/>
</dbReference>